<proteinExistence type="predicted"/>
<evidence type="ECO:0000256" key="1">
    <source>
        <dbReference type="SAM" id="Phobius"/>
    </source>
</evidence>
<name>A0AAE2SCE5_9BACT</name>
<keyword evidence="4" id="KW-1185">Reference proteome</keyword>
<dbReference type="EMBL" id="JAENIG010000007">
    <property type="protein sequence ID" value="MBK1855631.1"/>
    <property type="molecule type" value="Genomic_DNA"/>
</dbReference>
<feature type="transmembrane region" description="Helical" evidence="1">
    <location>
        <begin position="233"/>
        <end position="253"/>
    </location>
</feature>
<evidence type="ECO:0000259" key="2">
    <source>
        <dbReference type="Pfam" id="PF13676"/>
    </source>
</evidence>
<evidence type="ECO:0000313" key="4">
    <source>
        <dbReference type="Proteomes" id="UP000634206"/>
    </source>
</evidence>
<gene>
    <name evidence="3" type="ORF">JIN83_11720</name>
</gene>
<sequence length="1033" mass="116612">MSSSAKKYWAFISYRHSDNKELDRDWASWLHKSIETYDVPAELIGTKNDHGDIIPDRIYPVFRDEESLPANSNLDDSITAALNNSRFLVALCSPRAVESKYVAQEIEHFKNTDKGDRIIGGIIAGEPGHPINECFPEPIRKIANKNGEHIEPIAADFRLLDGSEGYTSAESYKKLILKNLPKKEALKKADQYEERLQLMKLKIIAGILGVPLETIRDRDKAYQLLKAKKRQKVLVSVITAISLLAIAAGYFGYLNEKNAELAEEQRDNAQEKETQARKNLARSDFLLAYENWQKRSYKTSLAYLTRSLQNNPKDIEAAQFAWSIVNRGGVYFPNQCVAFDNSLIGGVFSKTADSVTAIDNSGSVFAKDIVTGNQKEIIQFKLPKDEDAYLVAAKSSDSQRLNILTENNSIAIDTETFKPFQIDQDKKSESLESLKIDEILEEFESTEELESDKIVDGYATDGVLTILDIPSNHQENFSKYFKQSKGNDIILKSVSTSRFGSTLILLNEKQFGWLDGRPVYKYHYAKSQQVLFIEREGYYGSNSIEALIMGADKPFVVDLFTTSPGDPMTLALSADHNYFAIQRGSEVTVMQTASLKKWQGFEKGNGRRGYDDFVQNSEGIISVSGELLDLSNVNNDKMGKLLTTTGVFEFNLQSISIDREWQVGNPKNYEETTFYSISGEFAITSYGKNKSISKIKTSNFPTNANDSVTFHAKDYPFIKDLTYDNRLAADGSWFMGTNLESANIVDQDSYKIYLFDINKKKVINYSTHTRQELLWVSDSESWMLRARRINKESYKIELFTDIKDKDSLITILLPKKITAAPDISVTDSHIYLSSNSDLIEIPIQHPAQFRMLSLQEFQQLYENLEIKYDQTQQIFVHVPNNLTESKAMNATGLRDDVFAPIYNTLHKGHKGLKYCEISSDWAARGSEGRLIILSDDQSRVLDHGYSGMSTTMSENGDAAVSLSNERPAMIWCPTPRDLNHYTMLPELLQHFSGCTLDPNGNLLNIGSQSIMNSKISTPCRSWKQLAKLLGFQN</sequence>
<dbReference type="AlphaFoldDB" id="A0AAE2SCE5"/>
<dbReference type="Proteomes" id="UP000634206">
    <property type="component" value="Unassembled WGS sequence"/>
</dbReference>
<keyword evidence="1" id="KW-0472">Membrane</keyword>
<dbReference type="RefSeq" id="WP_309490245.1">
    <property type="nucleotide sequence ID" value="NZ_JAENIG010000007.1"/>
</dbReference>
<dbReference type="InterPro" id="IPR035897">
    <property type="entry name" value="Toll_tir_struct_dom_sf"/>
</dbReference>
<dbReference type="Gene3D" id="3.40.50.10140">
    <property type="entry name" value="Toll/interleukin-1 receptor homology (TIR) domain"/>
    <property type="match status" value="1"/>
</dbReference>
<dbReference type="SUPFAM" id="SSF52200">
    <property type="entry name" value="Toll/Interleukin receptor TIR domain"/>
    <property type="match status" value="1"/>
</dbReference>
<dbReference type="Pfam" id="PF13676">
    <property type="entry name" value="TIR_2"/>
    <property type="match status" value="1"/>
</dbReference>
<reference evidence="3" key="1">
    <citation type="submission" date="2021-01" db="EMBL/GenBank/DDBJ databases">
        <title>Modified the classification status of verrucomicrobia.</title>
        <authorList>
            <person name="Feng X."/>
        </authorList>
    </citation>
    <scope>NUCLEOTIDE SEQUENCE</scope>
    <source>
        <strain evidence="3">5K15</strain>
    </source>
</reference>
<accession>A0AAE2SCE5</accession>
<feature type="domain" description="TIR" evidence="2">
    <location>
        <begin position="11"/>
        <end position="119"/>
    </location>
</feature>
<keyword evidence="3" id="KW-0675">Receptor</keyword>
<protein>
    <submittedName>
        <fullName evidence="3">Toll/interleukin-1 receptor domain-containing protein</fullName>
    </submittedName>
</protein>
<keyword evidence="1" id="KW-1133">Transmembrane helix</keyword>
<dbReference type="InterPro" id="IPR000157">
    <property type="entry name" value="TIR_dom"/>
</dbReference>
<dbReference type="GO" id="GO:0007165">
    <property type="term" value="P:signal transduction"/>
    <property type="evidence" value="ECO:0007669"/>
    <property type="project" value="InterPro"/>
</dbReference>
<organism evidence="3 4">
    <name type="scientific">Oceaniferula flava</name>
    <dbReference type="NCBI Taxonomy" id="2800421"/>
    <lineage>
        <taxon>Bacteria</taxon>
        <taxon>Pseudomonadati</taxon>
        <taxon>Verrucomicrobiota</taxon>
        <taxon>Verrucomicrobiia</taxon>
        <taxon>Verrucomicrobiales</taxon>
        <taxon>Verrucomicrobiaceae</taxon>
        <taxon>Oceaniferula</taxon>
    </lineage>
</organism>
<comment type="caution">
    <text evidence="3">The sequence shown here is derived from an EMBL/GenBank/DDBJ whole genome shotgun (WGS) entry which is preliminary data.</text>
</comment>
<keyword evidence="1" id="KW-0812">Transmembrane</keyword>
<evidence type="ECO:0000313" key="3">
    <source>
        <dbReference type="EMBL" id="MBK1855631.1"/>
    </source>
</evidence>